<dbReference type="GO" id="GO:0008901">
    <property type="term" value="F:ferredoxin hydrogenase activity"/>
    <property type="evidence" value="ECO:0007669"/>
    <property type="project" value="InterPro"/>
</dbReference>
<dbReference type="InterPro" id="IPR050867">
    <property type="entry name" value="NiFe/NiFeSe_hydrgnase_LSU"/>
</dbReference>
<keyword evidence="7" id="KW-0460">Magnesium</keyword>
<dbReference type="PROSITE" id="PS00507">
    <property type="entry name" value="NI_HGENASE_L_1"/>
    <property type="match status" value="1"/>
</dbReference>
<gene>
    <name evidence="9" type="ORF">D0544_00595</name>
</gene>
<evidence type="ECO:0000313" key="10">
    <source>
        <dbReference type="Proteomes" id="UP000280792"/>
    </source>
</evidence>
<evidence type="ECO:0000256" key="8">
    <source>
        <dbReference type="RuleBase" id="RU003896"/>
    </source>
</evidence>
<reference evidence="9 10" key="2">
    <citation type="submission" date="2018-12" db="EMBL/GenBank/DDBJ databases">
        <title>Simiduia agarivorans gen. nov., sp. nov., a marine, agarolytic bacterium isolated from shallow coastal water from Keelung, Taiwan.</title>
        <authorList>
            <person name="Shieh W.Y."/>
        </authorList>
    </citation>
    <scope>NUCLEOTIDE SEQUENCE [LARGE SCALE GENOMIC DNA]</scope>
    <source>
        <strain evidence="9 10">GTF-13</strain>
    </source>
</reference>
<protein>
    <submittedName>
        <fullName evidence="9">HupV protein</fullName>
    </submittedName>
</protein>
<dbReference type="RefSeq" id="WP_125013829.1">
    <property type="nucleotide sequence ID" value="NZ_QWEZ01000001.1"/>
</dbReference>
<sequence>MSQRIIGPFSRVEGNLELRLQIEDNRVREARVSSQMYRGFERMLVGRKPQDALVITPRICGICSVSQSVAAASALAILSGATPPPNGELATNLIHGCENLADLLTHFYLFFMPDFANPAYRDEPWYGEAAGRFRALEGEAAAEALRARAELLHLIGLLAGKWPHSLAIQPGGTTRSVDAGERLRLLSILRRFRAFLEKVTFGAPLEALVELDSAGQLQRWSQSPAVAASDMGRFLDLSERLGLSALGKGGGRFMSYGAYPQAGAHLFSSGLFSDALKVLDTEAIAEDVSHSWMRPAPPLHPRNGETQPLADRASAYSWCKAPRLDGQVVEVGALARQLVDGNPLALDLNATEGANVHSRVVMRLWEMARLLLAMEDWADALVPNEPFFRAGLSAPQEGEAVGMVEAARGSLGHWMRVRNGLIDHYQIIAPTSWNFSPRDANGQPGALEQALRDAPVRALDGENPVAVQHIVRSFDPCMACTVH</sequence>
<evidence type="ECO:0000313" key="9">
    <source>
        <dbReference type="EMBL" id="RRJ83656.1"/>
    </source>
</evidence>
<comment type="cofactor">
    <cofactor evidence="1 7">
        <name>Ni(2+)</name>
        <dbReference type="ChEBI" id="CHEBI:49786"/>
    </cofactor>
</comment>
<feature type="binding site" evidence="7">
    <location>
        <position position="427"/>
    </location>
    <ligand>
        <name>Mg(2+)</name>
        <dbReference type="ChEBI" id="CHEBI:18420"/>
    </ligand>
</feature>
<feature type="binding site" evidence="7">
    <location>
        <position position="41"/>
    </location>
    <ligand>
        <name>Mg(2+)</name>
        <dbReference type="ChEBI" id="CHEBI:18420"/>
    </ligand>
</feature>
<proteinExistence type="inferred from homology"/>
<feature type="binding site" evidence="7">
    <location>
        <position position="480"/>
    </location>
    <ligand>
        <name>Fe cation</name>
        <dbReference type="ChEBI" id="CHEBI:24875"/>
    </ligand>
</feature>
<comment type="subcellular location">
    <subcellularLocation>
        <location evidence="2">Cell envelope</location>
    </subcellularLocation>
</comment>
<feature type="binding site" evidence="7">
    <location>
        <position position="60"/>
    </location>
    <ligand>
        <name>Ni(2+)</name>
        <dbReference type="ChEBI" id="CHEBI:49786"/>
    </ligand>
</feature>
<evidence type="ECO:0000256" key="3">
    <source>
        <dbReference type="ARBA" id="ARBA00009292"/>
    </source>
</evidence>
<dbReference type="PROSITE" id="PS00508">
    <property type="entry name" value="NI_HGENASE_L_2"/>
    <property type="match status" value="1"/>
</dbReference>
<accession>A0A3P3VPR8</accession>
<dbReference type="InterPro" id="IPR018194">
    <property type="entry name" value="Ni-dep_hyd_lsu_Ni_BS"/>
</dbReference>
<comment type="similarity">
    <text evidence="3 8">Belongs to the [NiFe]/[NiFeSe] hydrogenase large subunit family.</text>
</comment>
<feature type="binding site" evidence="7">
    <location>
        <position position="483"/>
    </location>
    <ligand>
        <name>Mg(2+)</name>
        <dbReference type="ChEBI" id="CHEBI:18420"/>
    </ligand>
</feature>
<keyword evidence="4 7" id="KW-0533">Nickel</keyword>
<dbReference type="PANTHER" id="PTHR42958">
    <property type="entry name" value="HYDROGENASE-2 LARGE CHAIN"/>
    <property type="match status" value="1"/>
</dbReference>
<dbReference type="InterPro" id="IPR029014">
    <property type="entry name" value="NiFe-Hase_large"/>
</dbReference>
<evidence type="ECO:0000256" key="2">
    <source>
        <dbReference type="ARBA" id="ARBA00004196"/>
    </source>
</evidence>
<dbReference type="Gene3D" id="1.10.645.10">
    <property type="entry name" value="Cytochrome-c3 Hydrogenase, chain B"/>
    <property type="match status" value="1"/>
</dbReference>
<keyword evidence="5 7" id="KW-0479">Metal-binding</keyword>
<evidence type="ECO:0000256" key="4">
    <source>
        <dbReference type="ARBA" id="ARBA00022596"/>
    </source>
</evidence>
<keyword evidence="10" id="KW-1185">Reference proteome</keyword>
<organism evidence="9 10">
    <name type="scientific">Aestuariirhabdus litorea</name>
    <dbReference type="NCBI Taxonomy" id="2528527"/>
    <lineage>
        <taxon>Bacteria</taxon>
        <taxon>Pseudomonadati</taxon>
        <taxon>Pseudomonadota</taxon>
        <taxon>Gammaproteobacteria</taxon>
        <taxon>Oceanospirillales</taxon>
        <taxon>Aestuariirhabdaceae</taxon>
        <taxon>Aestuariirhabdus</taxon>
    </lineage>
</organism>
<dbReference type="GO" id="GO:0016151">
    <property type="term" value="F:nickel cation binding"/>
    <property type="evidence" value="ECO:0007669"/>
    <property type="project" value="InterPro"/>
</dbReference>
<dbReference type="InterPro" id="IPR001501">
    <property type="entry name" value="Ni-dep_hyd_lsu"/>
</dbReference>
<evidence type="ECO:0000256" key="7">
    <source>
        <dbReference type="PIRSR" id="PIRSR601501-1"/>
    </source>
</evidence>
<keyword evidence="7" id="KW-0408">Iron</keyword>
<dbReference type="SUPFAM" id="SSF56762">
    <property type="entry name" value="HydB/Nqo4-like"/>
    <property type="match status" value="1"/>
</dbReference>
<name>A0A3P3VPR8_9GAMM</name>
<keyword evidence="6 8" id="KW-0560">Oxidoreductase</keyword>
<dbReference type="Pfam" id="PF00374">
    <property type="entry name" value="NiFeSe_Hases"/>
    <property type="match status" value="2"/>
</dbReference>
<dbReference type="AlphaFoldDB" id="A0A3P3VPR8"/>
<dbReference type="Proteomes" id="UP000280792">
    <property type="component" value="Unassembled WGS sequence"/>
</dbReference>
<reference evidence="9 10" key="1">
    <citation type="submission" date="2018-08" db="EMBL/GenBank/DDBJ databases">
        <authorList>
            <person name="Khan S.A."/>
        </authorList>
    </citation>
    <scope>NUCLEOTIDE SEQUENCE [LARGE SCALE GENOMIC DNA]</scope>
    <source>
        <strain evidence="9 10">GTF-13</strain>
    </source>
</reference>
<feature type="binding site" evidence="7">
    <location>
        <position position="63"/>
    </location>
    <ligand>
        <name>Ni(2+)</name>
        <dbReference type="ChEBI" id="CHEBI:49786"/>
    </ligand>
</feature>
<dbReference type="GO" id="GO:0030313">
    <property type="term" value="C:cell envelope"/>
    <property type="evidence" value="ECO:0007669"/>
    <property type="project" value="UniProtKB-SubCell"/>
</dbReference>
<dbReference type="PANTHER" id="PTHR42958:SF4">
    <property type="entry name" value="HYDROGENASE EXPRESSION_FORMATION PROTEIN HUPK"/>
    <property type="match status" value="1"/>
</dbReference>
<evidence type="ECO:0000256" key="1">
    <source>
        <dbReference type="ARBA" id="ARBA00001967"/>
    </source>
</evidence>
<dbReference type="EMBL" id="QWEZ01000001">
    <property type="protein sequence ID" value="RRJ83656.1"/>
    <property type="molecule type" value="Genomic_DNA"/>
</dbReference>
<comment type="cofactor">
    <cofactor evidence="7">
        <name>Fe cation</name>
        <dbReference type="ChEBI" id="CHEBI:24875"/>
    </cofactor>
</comment>
<feature type="binding site" evidence="7">
    <location>
        <position position="477"/>
    </location>
    <ligand>
        <name>Ni(2+)</name>
        <dbReference type="ChEBI" id="CHEBI:49786"/>
    </ligand>
</feature>
<feature type="binding site" evidence="7">
    <location>
        <position position="63"/>
    </location>
    <ligand>
        <name>Fe cation</name>
        <dbReference type="ChEBI" id="CHEBI:24875"/>
    </ligand>
</feature>
<evidence type="ECO:0000256" key="6">
    <source>
        <dbReference type="ARBA" id="ARBA00023002"/>
    </source>
</evidence>
<evidence type="ECO:0000256" key="5">
    <source>
        <dbReference type="ARBA" id="ARBA00022723"/>
    </source>
</evidence>
<comment type="caution">
    <text evidence="9">The sequence shown here is derived from an EMBL/GenBank/DDBJ whole genome shotgun (WGS) entry which is preliminary data.</text>
</comment>